<keyword evidence="2" id="KW-0808">Transferase</keyword>
<comment type="caution">
    <text evidence="2">The sequence shown here is derived from an EMBL/GenBank/DDBJ whole genome shotgun (WGS) entry which is preliminary data.</text>
</comment>
<sequence length="287" mass="30638">MTDFTLDSPAAQAVADILQSKMANQELDVPLLPEVASKVVTLSQDPESDAAQLAKLIQSDQALAGHVMHIANSAAYSPNASLVSLQQAITRLGMNLISDIALAASISAKMFKAPGFENHIQAIWRHALATALWGKEIARQCRRNVEATFLCGLLHSIGRPVVIQAALDCAKKSDTALTEADVLALEAALHTPIGVAVAQRWDMPQIVCDSIGFFHCYDQATQAREQTTMVNGAAAFATHLLTPDALSIAELTALPVLADLNLYDDDIAGLLDKKADVKSTMEAMLGR</sequence>
<dbReference type="InterPro" id="IPR052340">
    <property type="entry name" value="RNase_Y/CdgJ"/>
</dbReference>
<evidence type="ECO:0000313" key="2">
    <source>
        <dbReference type="EMBL" id="MBB3169418.1"/>
    </source>
</evidence>
<feature type="domain" description="HDOD" evidence="1">
    <location>
        <begin position="29"/>
        <end position="217"/>
    </location>
</feature>
<keyword evidence="3" id="KW-1185">Reference proteome</keyword>
<dbReference type="GO" id="GO:0016740">
    <property type="term" value="F:transferase activity"/>
    <property type="evidence" value="ECO:0007669"/>
    <property type="project" value="UniProtKB-KW"/>
</dbReference>
<dbReference type="Pfam" id="PF08668">
    <property type="entry name" value="HDOD"/>
    <property type="match status" value="1"/>
</dbReference>
<dbReference type="AlphaFoldDB" id="A0A839UVC2"/>
<reference evidence="2 3" key="1">
    <citation type="submission" date="2020-08" db="EMBL/GenBank/DDBJ databases">
        <title>Genomic Encyclopedia of Type Strains, Phase III (KMG-III): the genomes of soil and plant-associated and newly described type strains.</title>
        <authorList>
            <person name="Whitman W."/>
        </authorList>
    </citation>
    <scope>NUCLEOTIDE SEQUENCE [LARGE SCALE GENOMIC DNA]</scope>
    <source>
        <strain evidence="2 3">CECT 8571</strain>
    </source>
</reference>
<proteinExistence type="predicted"/>
<dbReference type="RefSeq" id="WP_183910889.1">
    <property type="nucleotide sequence ID" value="NZ_JACHXZ010000003.1"/>
</dbReference>
<dbReference type="SUPFAM" id="SSF109604">
    <property type="entry name" value="HD-domain/PDEase-like"/>
    <property type="match status" value="1"/>
</dbReference>
<dbReference type="InterPro" id="IPR013976">
    <property type="entry name" value="HDOD"/>
</dbReference>
<dbReference type="PROSITE" id="PS51833">
    <property type="entry name" value="HDOD"/>
    <property type="match status" value="1"/>
</dbReference>
<name>A0A839UVC2_9GAMM</name>
<protein>
    <submittedName>
        <fullName evidence="2">Putative nucleotidyltransferase with HDIG domain</fullName>
    </submittedName>
</protein>
<dbReference type="PANTHER" id="PTHR33525">
    <property type="match status" value="1"/>
</dbReference>
<gene>
    <name evidence="2" type="ORF">FHS30_002626</name>
</gene>
<dbReference type="PANTHER" id="PTHR33525:SF3">
    <property type="entry name" value="RIBONUCLEASE Y"/>
    <property type="match status" value="1"/>
</dbReference>
<accession>A0A839UVC2</accession>
<organism evidence="2 3">
    <name type="scientific">Simiduia aestuariiviva</name>
    <dbReference type="NCBI Taxonomy" id="1510459"/>
    <lineage>
        <taxon>Bacteria</taxon>
        <taxon>Pseudomonadati</taxon>
        <taxon>Pseudomonadota</taxon>
        <taxon>Gammaproteobacteria</taxon>
        <taxon>Cellvibrionales</taxon>
        <taxon>Cellvibrionaceae</taxon>
        <taxon>Simiduia</taxon>
    </lineage>
</organism>
<evidence type="ECO:0000313" key="3">
    <source>
        <dbReference type="Proteomes" id="UP000559987"/>
    </source>
</evidence>
<dbReference type="Gene3D" id="1.10.3210.10">
    <property type="entry name" value="Hypothetical protein af1432"/>
    <property type="match status" value="1"/>
</dbReference>
<evidence type="ECO:0000259" key="1">
    <source>
        <dbReference type="PROSITE" id="PS51833"/>
    </source>
</evidence>
<dbReference type="EMBL" id="JACHXZ010000003">
    <property type="protein sequence ID" value="MBB3169418.1"/>
    <property type="molecule type" value="Genomic_DNA"/>
</dbReference>
<dbReference type="Proteomes" id="UP000559987">
    <property type="component" value="Unassembled WGS sequence"/>
</dbReference>